<protein>
    <recommendedName>
        <fullName evidence="1">Transposase Tc1-like domain-containing protein</fullName>
    </recommendedName>
</protein>
<accession>A0A3N4K7A7</accession>
<reference evidence="2 3" key="1">
    <citation type="journal article" date="2018" name="Nat. Ecol. Evol.">
        <title>Pezizomycetes genomes reveal the molecular basis of ectomycorrhizal truffle lifestyle.</title>
        <authorList>
            <person name="Murat C."/>
            <person name="Payen T."/>
            <person name="Noel B."/>
            <person name="Kuo A."/>
            <person name="Morin E."/>
            <person name="Chen J."/>
            <person name="Kohler A."/>
            <person name="Krizsan K."/>
            <person name="Balestrini R."/>
            <person name="Da Silva C."/>
            <person name="Montanini B."/>
            <person name="Hainaut M."/>
            <person name="Levati E."/>
            <person name="Barry K.W."/>
            <person name="Belfiori B."/>
            <person name="Cichocki N."/>
            <person name="Clum A."/>
            <person name="Dockter R.B."/>
            <person name="Fauchery L."/>
            <person name="Guy J."/>
            <person name="Iotti M."/>
            <person name="Le Tacon F."/>
            <person name="Lindquist E.A."/>
            <person name="Lipzen A."/>
            <person name="Malagnac F."/>
            <person name="Mello A."/>
            <person name="Molinier V."/>
            <person name="Miyauchi S."/>
            <person name="Poulain J."/>
            <person name="Riccioni C."/>
            <person name="Rubini A."/>
            <person name="Sitrit Y."/>
            <person name="Splivallo R."/>
            <person name="Traeger S."/>
            <person name="Wang M."/>
            <person name="Zifcakova L."/>
            <person name="Wipf D."/>
            <person name="Zambonelli A."/>
            <person name="Paolocci F."/>
            <person name="Nowrousian M."/>
            <person name="Ottonello S."/>
            <person name="Baldrian P."/>
            <person name="Spatafora J.W."/>
            <person name="Henrissat B."/>
            <person name="Nagy L.G."/>
            <person name="Aury J.M."/>
            <person name="Wincker P."/>
            <person name="Grigoriev I.V."/>
            <person name="Bonfante P."/>
            <person name="Martin F.M."/>
        </authorList>
    </citation>
    <scope>NUCLEOTIDE SEQUENCE [LARGE SCALE GENOMIC DNA]</scope>
    <source>
        <strain evidence="2 3">120613-1</strain>
    </source>
</reference>
<proteinExistence type="predicted"/>
<name>A0A3N4K7A7_9PEZI</name>
<dbReference type="GO" id="GO:0003677">
    <property type="term" value="F:DNA binding"/>
    <property type="evidence" value="ECO:0007669"/>
    <property type="project" value="InterPro"/>
</dbReference>
<gene>
    <name evidence="2" type="ORF">L873DRAFT_1840425</name>
</gene>
<dbReference type="EMBL" id="ML120358">
    <property type="protein sequence ID" value="RPB04331.1"/>
    <property type="molecule type" value="Genomic_DNA"/>
</dbReference>
<dbReference type="OrthoDB" id="4843387at2759"/>
<dbReference type="InterPro" id="IPR002492">
    <property type="entry name" value="Transposase_Tc1-like"/>
</dbReference>
<dbReference type="Gene3D" id="3.30.420.10">
    <property type="entry name" value="Ribonuclease H-like superfamily/Ribonuclease H"/>
    <property type="match status" value="1"/>
</dbReference>
<dbReference type="GO" id="GO:0006313">
    <property type="term" value="P:DNA transposition"/>
    <property type="evidence" value="ECO:0007669"/>
    <property type="project" value="InterPro"/>
</dbReference>
<dbReference type="STRING" id="1336337.A0A3N4K7A7"/>
<evidence type="ECO:0000313" key="2">
    <source>
        <dbReference type="EMBL" id="RPB04331.1"/>
    </source>
</evidence>
<dbReference type="InterPro" id="IPR036397">
    <property type="entry name" value="RNaseH_sf"/>
</dbReference>
<dbReference type="Pfam" id="PF01498">
    <property type="entry name" value="HTH_Tnp_Tc3_2"/>
    <property type="match status" value="1"/>
</dbReference>
<evidence type="ECO:0000313" key="3">
    <source>
        <dbReference type="Proteomes" id="UP000276215"/>
    </source>
</evidence>
<dbReference type="Proteomes" id="UP000276215">
    <property type="component" value="Unassembled WGS sequence"/>
</dbReference>
<evidence type="ECO:0000259" key="1">
    <source>
        <dbReference type="Pfam" id="PF01498"/>
    </source>
</evidence>
<sequence>MHVLGLPYHAIQTRTGVATSTANNIYLRAVKNATALAAERQKQTPLEVQKLGPGVLGELDLEVEVLGPLGGYERWPGASGREDLGVGIPGLMGIGESAPGVPEVEDLGVLVPGLLGHLENCQGDSDVEGLAVRIPGLLQGLDGGSEVSGEEGGSSEVEIPGLQGVQNGVQEVLGAEVRSDIGASHSGGSENTVSEADCWGFGMLRLESNAETIRESAKFSFLDLISEKSIDSKPHSGRPAALLTEEKDALVEFIKQDFTTCRMRLVDIRRESGLSHVSDTTVWKALREQGIKAYREEFKFILKSENKLQRLTYCEERKDWTLNEWRNYGFTDEMSIEIGSLFGLNLIWQDITERWHEDCVGAMKKQGISVMCWGMIGWGWKGPFHVWEMETKQEREEAATAIAILEAKRVAEENELNTLWKASDEWKHLKLTEQIAYRLQRRAEKSENIPKKRIPQTWRGKKYKIERYKRGDGKGVDSW</sequence>
<organism evidence="2 3">
    <name type="scientific">Choiromyces venosus 120613-1</name>
    <dbReference type="NCBI Taxonomy" id="1336337"/>
    <lineage>
        <taxon>Eukaryota</taxon>
        <taxon>Fungi</taxon>
        <taxon>Dikarya</taxon>
        <taxon>Ascomycota</taxon>
        <taxon>Pezizomycotina</taxon>
        <taxon>Pezizomycetes</taxon>
        <taxon>Pezizales</taxon>
        <taxon>Tuberaceae</taxon>
        <taxon>Choiromyces</taxon>
    </lineage>
</organism>
<dbReference type="AlphaFoldDB" id="A0A3N4K7A7"/>
<feature type="domain" description="Transposase Tc1-like" evidence="1">
    <location>
        <begin position="263"/>
        <end position="318"/>
    </location>
</feature>
<dbReference type="GO" id="GO:0015074">
    <property type="term" value="P:DNA integration"/>
    <property type="evidence" value="ECO:0007669"/>
    <property type="project" value="InterPro"/>
</dbReference>
<keyword evidence="3" id="KW-1185">Reference proteome</keyword>